<sequence>MEMQCDTYQSQRKIRPLSILILRKEADEGNDSQQGNVEENTIISGRISDETENSGTLYYSGKLYANQMLCNRKYSHVDRNTNALNRKPQCIDT</sequence>
<gene>
    <name evidence="1" type="ORF">RND71_006032</name>
</gene>
<dbReference type="AlphaFoldDB" id="A0AAE1VVW8"/>
<evidence type="ECO:0000313" key="1">
    <source>
        <dbReference type="EMBL" id="KAK4375355.1"/>
    </source>
</evidence>
<evidence type="ECO:0000313" key="2">
    <source>
        <dbReference type="Proteomes" id="UP001291623"/>
    </source>
</evidence>
<keyword evidence="2" id="KW-1185">Reference proteome</keyword>
<protein>
    <submittedName>
        <fullName evidence="1">Uncharacterized protein</fullName>
    </submittedName>
</protein>
<dbReference type="EMBL" id="JAVYJV010000003">
    <property type="protein sequence ID" value="KAK4375355.1"/>
    <property type="molecule type" value="Genomic_DNA"/>
</dbReference>
<accession>A0AAE1VVW8</accession>
<dbReference type="Proteomes" id="UP001291623">
    <property type="component" value="Unassembled WGS sequence"/>
</dbReference>
<organism evidence="1 2">
    <name type="scientific">Anisodus tanguticus</name>
    <dbReference type="NCBI Taxonomy" id="243964"/>
    <lineage>
        <taxon>Eukaryota</taxon>
        <taxon>Viridiplantae</taxon>
        <taxon>Streptophyta</taxon>
        <taxon>Embryophyta</taxon>
        <taxon>Tracheophyta</taxon>
        <taxon>Spermatophyta</taxon>
        <taxon>Magnoliopsida</taxon>
        <taxon>eudicotyledons</taxon>
        <taxon>Gunneridae</taxon>
        <taxon>Pentapetalae</taxon>
        <taxon>asterids</taxon>
        <taxon>lamiids</taxon>
        <taxon>Solanales</taxon>
        <taxon>Solanaceae</taxon>
        <taxon>Solanoideae</taxon>
        <taxon>Hyoscyameae</taxon>
        <taxon>Anisodus</taxon>
    </lineage>
</organism>
<name>A0AAE1VVW8_9SOLA</name>
<comment type="caution">
    <text evidence="1">The sequence shown here is derived from an EMBL/GenBank/DDBJ whole genome shotgun (WGS) entry which is preliminary data.</text>
</comment>
<proteinExistence type="predicted"/>
<reference evidence="1" key="1">
    <citation type="submission" date="2023-12" db="EMBL/GenBank/DDBJ databases">
        <title>Genome assembly of Anisodus tanguticus.</title>
        <authorList>
            <person name="Wang Y.-J."/>
        </authorList>
    </citation>
    <scope>NUCLEOTIDE SEQUENCE</scope>
    <source>
        <strain evidence="1">KB-2021</strain>
        <tissue evidence="1">Leaf</tissue>
    </source>
</reference>